<dbReference type="Proteomes" id="UP000028582">
    <property type="component" value="Unassembled WGS sequence"/>
</dbReference>
<evidence type="ECO:0000313" key="1">
    <source>
        <dbReference type="EMBL" id="ETO62374.1"/>
    </source>
</evidence>
<reference evidence="1 2" key="1">
    <citation type="submission" date="2013-11" db="EMBL/GenBank/DDBJ databases">
        <title>The Genome Sequence of Phytophthora parasitica P1976.</title>
        <authorList>
            <consortium name="The Broad Institute Genomics Platform"/>
            <person name="Russ C."/>
            <person name="Tyler B."/>
            <person name="Panabieres F."/>
            <person name="Shan W."/>
            <person name="Tripathy S."/>
            <person name="Grunwald N."/>
            <person name="Machado M."/>
            <person name="Johnson C.S."/>
            <person name="Walker B."/>
            <person name="Young S."/>
            <person name="Zeng Q."/>
            <person name="Gargeya S."/>
            <person name="Fitzgerald M."/>
            <person name="Haas B."/>
            <person name="Abouelleil A."/>
            <person name="Allen A.W."/>
            <person name="Alvarado L."/>
            <person name="Arachchi H.M."/>
            <person name="Berlin A.M."/>
            <person name="Chapman S.B."/>
            <person name="Gainer-Dewar J."/>
            <person name="Goldberg J."/>
            <person name="Griggs A."/>
            <person name="Gujja S."/>
            <person name="Hansen M."/>
            <person name="Howarth C."/>
            <person name="Imamovic A."/>
            <person name="Ireland A."/>
            <person name="Larimer J."/>
            <person name="McCowan C."/>
            <person name="Murphy C."/>
            <person name="Pearson M."/>
            <person name="Poon T.W."/>
            <person name="Priest M."/>
            <person name="Roberts A."/>
            <person name="Saif S."/>
            <person name="Shea T."/>
            <person name="Sisk P."/>
            <person name="Sykes S."/>
            <person name="Wortman J."/>
            <person name="Nusbaum C."/>
            <person name="Birren B."/>
        </authorList>
    </citation>
    <scope>NUCLEOTIDE SEQUENCE [LARGE SCALE GENOMIC DNA]</scope>
    <source>
        <strain evidence="1 2">P1976</strain>
    </source>
</reference>
<protein>
    <submittedName>
        <fullName evidence="1">Uncharacterized protein</fullName>
    </submittedName>
</protein>
<accession>A0A080Z6W3</accession>
<name>A0A080Z6W3_PHYNI</name>
<comment type="caution">
    <text evidence="1">The sequence shown here is derived from an EMBL/GenBank/DDBJ whole genome shotgun (WGS) entry which is preliminary data.</text>
</comment>
<evidence type="ECO:0000313" key="2">
    <source>
        <dbReference type="Proteomes" id="UP000028582"/>
    </source>
</evidence>
<proteinExistence type="predicted"/>
<sequence>MVQTNQLFIIKPMTSATSKLYQFTARPVQKEEAHVATTVLKSTAIGQNRGYATTNNPVEQFNRLIKRDYTLRAKHKIRTLFQQLADCCGHQS</sequence>
<organism evidence="1 2">
    <name type="scientific">Phytophthora nicotianae P1976</name>
    <dbReference type="NCBI Taxonomy" id="1317066"/>
    <lineage>
        <taxon>Eukaryota</taxon>
        <taxon>Sar</taxon>
        <taxon>Stramenopiles</taxon>
        <taxon>Oomycota</taxon>
        <taxon>Peronosporomycetes</taxon>
        <taxon>Peronosporales</taxon>
        <taxon>Peronosporaceae</taxon>
        <taxon>Phytophthora</taxon>
    </lineage>
</organism>
<feature type="non-terminal residue" evidence="1">
    <location>
        <position position="92"/>
    </location>
</feature>
<gene>
    <name evidence="1" type="ORF">F444_19708</name>
</gene>
<dbReference type="EMBL" id="ANJA01003608">
    <property type="protein sequence ID" value="ETO62374.1"/>
    <property type="molecule type" value="Genomic_DNA"/>
</dbReference>
<dbReference type="AlphaFoldDB" id="A0A080Z6W3"/>